<dbReference type="InterPro" id="IPR000326">
    <property type="entry name" value="PAP2/HPO"/>
</dbReference>
<dbReference type="AlphaFoldDB" id="A0A1I7N3K0"/>
<feature type="transmembrane region" description="Helical" evidence="1">
    <location>
        <begin position="179"/>
        <end position="206"/>
    </location>
</feature>
<keyword evidence="1" id="KW-1133">Transmembrane helix</keyword>
<feature type="transmembrane region" description="Helical" evidence="1">
    <location>
        <begin position="76"/>
        <end position="102"/>
    </location>
</feature>
<dbReference type="Gene3D" id="1.20.144.10">
    <property type="entry name" value="Phosphatidic acid phosphatase type 2/haloperoxidase"/>
    <property type="match status" value="1"/>
</dbReference>
<dbReference type="InterPro" id="IPR036938">
    <property type="entry name" value="PAP2/HPO_sf"/>
</dbReference>
<protein>
    <submittedName>
        <fullName evidence="3">Membrane-associated enzyme, PAP2 (Acid phosphatase) superfamily</fullName>
    </submittedName>
</protein>
<dbReference type="EMBL" id="FPCH01000001">
    <property type="protein sequence ID" value="SFV29259.1"/>
    <property type="molecule type" value="Genomic_DNA"/>
</dbReference>
<name>A0A1I7N3K0_9HYPH</name>
<sequence length="266" mass="27669">MAAEPQAEFGTQEKNRNVSLLLWGAAIVGVIAGIVFSVFPEIDIKTAALFYEGNGVFSGKGGGGIFYGKSSTAADLIRFVLFLAFVGVGIVTACGLATTVLRGRAFLGFTAPKWLFLAACLAIGPGVVSNAILKDNWGRARPVHLADFGGSKTYSPPLLPSNQCEKNCSFVAGEASMAYATFFAAAFLFAGMGTRLICAGVLAGLFSGAVRMSQGAHFLSDVIFAGVVMATTVAAIYLLFDLISRTGGGTDPATGPPNPLARWCSW</sequence>
<evidence type="ECO:0000313" key="3">
    <source>
        <dbReference type="EMBL" id="SFV29259.1"/>
    </source>
</evidence>
<organism evidence="3 4">
    <name type="scientific">Hyphomicrobium facile</name>
    <dbReference type="NCBI Taxonomy" id="51670"/>
    <lineage>
        <taxon>Bacteria</taxon>
        <taxon>Pseudomonadati</taxon>
        <taxon>Pseudomonadota</taxon>
        <taxon>Alphaproteobacteria</taxon>
        <taxon>Hyphomicrobiales</taxon>
        <taxon>Hyphomicrobiaceae</taxon>
        <taxon>Hyphomicrobium</taxon>
    </lineage>
</organism>
<feature type="domain" description="Phosphatidic acid phosphatase type 2/haloperoxidase" evidence="2">
    <location>
        <begin position="117"/>
        <end position="239"/>
    </location>
</feature>
<keyword evidence="1" id="KW-0812">Transmembrane</keyword>
<evidence type="ECO:0000313" key="4">
    <source>
        <dbReference type="Proteomes" id="UP000199423"/>
    </source>
</evidence>
<reference evidence="4" key="1">
    <citation type="submission" date="2016-10" db="EMBL/GenBank/DDBJ databases">
        <authorList>
            <person name="Varghese N."/>
            <person name="Submissions S."/>
        </authorList>
    </citation>
    <scope>NUCLEOTIDE SEQUENCE [LARGE SCALE GENOMIC DNA]</scope>
    <source>
        <strain evidence="4">DSM 1565</strain>
    </source>
</reference>
<keyword evidence="4" id="KW-1185">Reference proteome</keyword>
<dbReference type="SUPFAM" id="SSF48317">
    <property type="entry name" value="Acid phosphatase/Vanadium-dependent haloperoxidase"/>
    <property type="match status" value="1"/>
</dbReference>
<dbReference type="Pfam" id="PF01569">
    <property type="entry name" value="PAP2"/>
    <property type="match status" value="1"/>
</dbReference>
<dbReference type="CDD" id="cd03396">
    <property type="entry name" value="PAP2_like_6"/>
    <property type="match status" value="1"/>
</dbReference>
<accession>A0A1I7N3K0</accession>
<gene>
    <name evidence="3" type="ORF">SAMN04488557_1207</name>
</gene>
<feature type="transmembrane region" description="Helical" evidence="1">
    <location>
        <begin position="20"/>
        <end position="39"/>
    </location>
</feature>
<keyword evidence="1" id="KW-0472">Membrane</keyword>
<feature type="transmembrane region" description="Helical" evidence="1">
    <location>
        <begin position="218"/>
        <end position="240"/>
    </location>
</feature>
<dbReference type="STRING" id="51670.SAMN04488557_1207"/>
<proteinExistence type="predicted"/>
<evidence type="ECO:0000259" key="2">
    <source>
        <dbReference type="Pfam" id="PF01569"/>
    </source>
</evidence>
<evidence type="ECO:0000256" key="1">
    <source>
        <dbReference type="SAM" id="Phobius"/>
    </source>
</evidence>
<dbReference type="Proteomes" id="UP000199423">
    <property type="component" value="Unassembled WGS sequence"/>
</dbReference>
<feature type="transmembrane region" description="Helical" evidence="1">
    <location>
        <begin position="114"/>
        <end position="133"/>
    </location>
</feature>